<evidence type="ECO:0000313" key="3">
    <source>
        <dbReference type="EMBL" id="CUX49905.1"/>
    </source>
</evidence>
<dbReference type="InterPro" id="IPR025889">
    <property type="entry name" value="GSP17M-like_dom"/>
</dbReference>
<evidence type="ECO:0000313" key="4">
    <source>
        <dbReference type="Proteomes" id="UP000191987"/>
    </source>
</evidence>
<sequence length="202" mass="20457">MRTVTGLFDDYDDASAAVSELERAGVPSSDISIVGSNADRRHGEDSDSNAAEGAGTGAGIGALVGGAGGLLTGLGLMAIPGVGPVVAAGWLAATAVGAAGGAVAGGAAGGLIGAMTRSGVSEEDANLYAEGVRRGGTLVTARVEDNLVPEAEAVLKRQGWVDPAERRAAYREQGWTGFDEASRPYAPEDVEQERNRYRRSAI</sequence>
<dbReference type="Pfam" id="PF11181">
    <property type="entry name" value="YflT"/>
    <property type="match status" value="1"/>
</dbReference>
<dbReference type="PANTHER" id="PTHR36109:SF2">
    <property type="entry name" value="MEMBRANE PROTEIN"/>
    <property type="match status" value="1"/>
</dbReference>
<dbReference type="EMBL" id="FBWG01000032">
    <property type="protein sequence ID" value="CUX49905.1"/>
    <property type="molecule type" value="Genomic_DNA"/>
</dbReference>
<evidence type="ECO:0000259" key="2">
    <source>
        <dbReference type="Pfam" id="PF11181"/>
    </source>
</evidence>
<feature type="domain" description="General stress protein 17M-like" evidence="2">
    <location>
        <begin position="6"/>
        <end position="71"/>
    </location>
</feature>
<organism evidence="3 4">
    <name type="scientific">Agrobacterium deltaense Zutra 3/1</name>
    <dbReference type="NCBI Taxonomy" id="1183427"/>
    <lineage>
        <taxon>Bacteria</taxon>
        <taxon>Pseudomonadati</taxon>
        <taxon>Pseudomonadota</taxon>
        <taxon>Alphaproteobacteria</taxon>
        <taxon>Hyphomicrobiales</taxon>
        <taxon>Rhizobiaceae</taxon>
        <taxon>Rhizobium/Agrobacterium group</taxon>
        <taxon>Agrobacterium</taxon>
    </lineage>
</organism>
<dbReference type="InterPro" id="IPR052948">
    <property type="entry name" value="Low_temp-induced_all0457"/>
</dbReference>
<protein>
    <recommendedName>
        <fullName evidence="2">General stress protein 17M-like domain-containing protein</fullName>
    </recommendedName>
</protein>
<proteinExistence type="predicted"/>
<reference evidence="3 4" key="1">
    <citation type="submission" date="2016-01" db="EMBL/GenBank/DDBJ databases">
        <authorList>
            <person name="Oliw E.H."/>
        </authorList>
    </citation>
    <scope>NUCLEOTIDE SEQUENCE [LARGE SCALE GENOMIC DNA]</scope>
    <source>
        <strain evidence="3 4">Zutra 3-1</strain>
    </source>
</reference>
<feature type="region of interest" description="Disordered" evidence="1">
    <location>
        <begin position="30"/>
        <end position="52"/>
    </location>
</feature>
<name>A0A1S7RB72_9HYPH</name>
<dbReference type="PANTHER" id="PTHR36109">
    <property type="entry name" value="MEMBRANE PROTEIN-RELATED"/>
    <property type="match status" value="1"/>
</dbReference>
<dbReference type="Proteomes" id="UP000191987">
    <property type="component" value="Unassembled WGS sequence"/>
</dbReference>
<dbReference type="AlphaFoldDB" id="A0A1S7RB72"/>
<dbReference type="RefSeq" id="WP_080820180.1">
    <property type="nucleotide sequence ID" value="NZ_LT009749.1"/>
</dbReference>
<evidence type="ECO:0000256" key="1">
    <source>
        <dbReference type="SAM" id="MobiDB-lite"/>
    </source>
</evidence>
<accession>A0A1S7RB72</accession>
<feature type="region of interest" description="Disordered" evidence="1">
    <location>
        <begin position="178"/>
        <end position="202"/>
    </location>
</feature>
<gene>
    <name evidence="3" type="ORF">AGR7C_Lc140170</name>
</gene>